<proteinExistence type="predicted"/>
<gene>
    <name evidence="1" type="ORF">LH23_00080</name>
    <name evidence="2" type="ORF">LH23_23415</name>
</gene>
<dbReference type="KEGG" id="cem:LH23_23415"/>
<evidence type="ECO:0000313" key="1">
    <source>
        <dbReference type="EMBL" id="AIR59108.1"/>
    </source>
</evidence>
<dbReference type="AlphaFoldDB" id="A0AAN0S8M3"/>
<dbReference type="Proteomes" id="UP000029516">
    <property type="component" value="Chromosome"/>
</dbReference>
<organism evidence="2 3">
    <name type="scientific">Cedecea neteri</name>
    <dbReference type="NCBI Taxonomy" id="158822"/>
    <lineage>
        <taxon>Bacteria</taxon>
        <taxon>Pseudomonadati</taxon>
        <taxon>Pseudomonadota</taxon>
        <taxon>Gammaproteobacteria</taxon>
        <taxon>Enterobacterales</taxon>
        <taxon>Enterobacteriaceae</taxon>
        <taxon>Cedecea</taxon>
    </lineage>
</organism>
<reference evidence="2 3" key="1">
    <citation type="submission" date="2014-09" db="EMBL/GenBank/DDBJ databases">
        <authorList>
            <person name="Chan K.-G."/>
        </authorList>
    </citation>
    <scope>NUCLEOTIDE SEQUENCE [LARGE SCALE GENOMIC DNA]</scope>
    <source>
        <strain evidence="2 3">M006</strain>
    </source>
</reference>
<dbReference type="EMBL" id="CP009458">
    <property type="protein sequence ID" value="AIR63508.1"/>
    <property type="molecule type" value="Genomic_DNA"/>
</dbReference>
<dbReference type="PANTHER" id="PTHR34413">
    <property type="entry name" value="PROPHAGE TAIL FIBER ASSEMBLY PROTEIN HOMOLOG TFAE-RELATED-RELATED"/>
    <property type="match status" value="1"/>
</dbReference>
<dbReference type="RefSeq" id="WP_039286695.1">
    <property type="nucleotide sequence ID" value="NZ_CP009458.1"/>
</dbReference>
<dbReference type="InterPro" id="IPR051220">
    <property type="entry name" value="TFA_Chaperone"/>
</dbReference>
<evidence type="ECO:0000313" key="2">
    <source>
        <dbReference type="EMBL" id="AIR63508.1"/>
    </source>
</evidence>
<dbReference type="InterPro" id="IPR003458">
    <property type="entry name" value="Phage_T4_Gp38_tail_assem"/>
</dbReference>
<dbReference type="Pfam" id="PF02413">
    <property type="entry name" value="Caudo_TAP"/>
    <property type="match status" value="1"/>
</dbReference>
<accession>A0AAN0S8M3</accession>
<dbReference type="PANTHER" id="PTHR34413:SF2">
    <property type="entry name" value="PROPHAGE TAIL FIBER ASSEMBLY PROTEIN HOMOLOG TFAE-RELATED"/>
    <property type="match status" value="1"/>
</dbReference>
<protein>
    <submittedName>
        <fullName evidence="2">Tail assembly protein</fullName>
    </submittedName>
</protein>
<evidence type="ECO:0000313" key="3">
    <source>
        <dbReference type="Proteomes" id="UP000029516"/>
    </source>
</evidence>
<dbReference type="EMBL" id="CP009458">
    <property type="protein sequence ID" value="AIR59108.1"/>
    <property type="molecule type" value="Genomic_DNA"/>
</dbReference>
<dbReference type="KEGG" id="cem:LH23_00080"/>
<sequence>MSKVELNQKLIATVAGNVTVFNYDGGSREYLSSSIEYLCAGVGIPANSCIDAPGESKSGFAICRTTDLTSWEYISDHRGRTVYNTETMQQVQVTTLGDCPECMTFTAPTSPYDKWDGEKWVTDVVAKKAGDISDAELKRQTLLSDANNVTADWRTELALGIISDSDKEKLIAWMDYIKAVKATDTSTAPDVSWPDKPAA</sequence>
<name>A0AAN0S8M3_9ENTR</name>